<reference evidence="2" key="1">
    <citation type="submission" date="2011-02" db="EMBL/GenBank/DDBJ databases">
        <title>The complete genome of Planctomyces brasiliensis DSM 5305.</title>
        <authorList>
            <person name="Lucas S."/>
            <person name="Copeland A."/>
            <person name="Lapidus A."/>
            <person name="Bruce D."/>
            <person name="Goodwin L."/>
            <person name="Pitluck S."/>
            <person name="Kyrpides N."/>
            <person name="Mavromatis K."/>
            <person name="Pagani I."/>
            <person name="Ivanova N."/>
            <person name="Ovchinnikova G."/>
            <person name="Lu M."/>
            <person name="Detter J.C."/>
            <person name="Han C."/>
            <person name="Land M."/>
            <person name="Hauser L."/>
            <person name="Markowitz V."/>
            <person name="Cheng J.-F."/>
            <person name="Hugenholtz P."/>
            <person name="Woyke T."/>
            <person name="Wu D."/>
            <person name="Tindall B."/>
            <person name="Pomrenke H.G."/>
            <person name="Brambilla E."/>
            <person name="Klenk H.-P."/>
            <person name="Eisen J.A."/>
        </authorList>
    </citation>
    <scope>NUCLEOTIDE SEQUENCE [LARGE SCALE GENOMIC DNA]</scope>
    <source>
        <strain evidence="2">ATCC 49424 / DSM 5305 / JCM 21570 / NBRC 103401 / IFAM 1448</strain>
    </source>
</reference>
<proteinExistence type="predicted"/>
<gene>
    <name evidence="1" type="ordered locus">Plabr_3228</name>
</gene>
<dbReference type="AlphaFoldDB" id="F0SJL3"/>
<name>F0SJL3_RUBBR</name>
<protein>
    <submittedName>
        <fullName evidence="1">Uncharacterized protein</fullName>
    </submittedName>
</protein>
<dbReference type="KEGG" id="pbs:Plabr_3228"/>
<evidence type="ECO:0000313" key="2">
    <source>
        <dbReference type="Proteomes" id="UP000006860"/>
    </source>
</evidence>
<evidence type="ECO:0000313" key="1">
    <source>
        <dbReference type="EMBL" id="ADY60825.1"/>
    </source>
</evidence>
<organism evidence="1 2">
    <name type="scientific">Rubinisphaera brasiliensis (strain ATCC 49424 / DSM 5305 / JCM 21570 / IAM 15109 / NBRC 103401 / IFAM 1448)</name>
    <name type="common">Planctomyces brasiliensis</name>
    <dbReference type="NCBI Taxonomy" id="756272"/>
    <lineage>
        <taxon>Bacteria</taxon>
        <taxon>Pseudomonadati</taxon>
        <taxon>Planctomycetota</taxon>
        <taxon>Planctomycetia</taxon>
        <taxon>Planctomycetales</taxon>
        <taxon>Planctomycetaceae</taxon>
        <taxon>Rubinisphaera</taxon>
    </lineage>
</organism>
<dbReference type="STRING" id="756272.Plabr_3228"/>
<dbReference type="Proteomes" id="UP000006860">
    <property type="component" value="Chromosome"/>
</dbReference>
<dbReference type="HOGENOM" id="CLU_2525474_0_0_0"/>
<sequence>MTPEADGIEFSSCYCLEEASTGNHLQHTCNFLQPACLRRFAASLTNNSMLSLTSLKYRGVDDQVRSHRFDFLPYIQLARSLRTN</sequence>
<dbReference type="EMBL" id="CP002546">
    <property type="protein sequence ID" value="ADY60825.1"/>
    <property type="molecule type" value="Genomic_DNA"/>
</dbReference>
<keyword evidence="2" id="KW-1185">Reference proteome</keyword>
<accession>F0SJL3</accession>